<feature type="compositionally biased region" description="Basic residues" evidence="2">
    <location>
        <begin position="604"/>
        <end position="616"/>
    </location>
</feature>
<evidence type="ECO:0000313" key="4">
    <source>
        <dbReference type="EMBL" id="KAG0458594.1"/>
    </source>
</evidence>
<dbReference type="PROSITE" id="PS50053">
    <property type="entry name" value="UBIQUITIN_2"/>
    <property type="match status" value="1"/>
</dbReference>
<dbReference type="SMART" id="SM00213">
    <property type="entry name" value="UBQ"/>
    <property type="match status" value="1"/>
</dbReference>
<evidence type="ECO:0000256" key="2">
    <source>
        <dbReference type="SAM" id="MobiDB-lite"/>
    </source>
</evidence>
<feature type="compositionally biased region" description="Gly residues" evidence="2">
    <location>
        <begin position="664"/>
        <end position="682"/>
    </location>
</feature>
<dbReference type="AlphaFoldDB" id="A0A835PVZ0"/>
<name>A0A835PVZ0_VANPL</name>
<dbReference type="InterPro" id="IPR003103">
    <property type="entry name" value="BAG_domain"/>
</dbReference>
<evidence type="ECO:0000313" key="5">
    <source>
        <dbReference type="Proteomes" id="UP000636800"/>
    </source>
</evidence>
<keyword evidence="1" id="KW-0175">Coiled coil</keyword>
<dbReference type="PANTHER" id="PTHR31115:SF3">
    <property type="entry name" value="EXPRESSED PROTEIN"/>
    <property type="match status" value="1"/>
</dbReference>
<dbReference type="EMBL" id="JADCNL010000012">
    <property type="protein sequence ID" value="KAG0458594.1"/>
    <property type="molecule type" value="Genomic_DNA"/>
</dbReference>
<dbReference type="Gene3D" id="1.20.58.120">
    <property type="entry name" value="BAG domain"/>
    <property type="match status" value="1"/>
</dbReference>
<feature type="region of interest" description="Disordered" evidence="2">
    <location>
        <begin position="593"/>
        <end position="699"/>
    </location>
</feature>
<dbReference type="InterPro" id="IPR000626">
    <property type="entry name" value="Ubiquitin-like_dom"/>
</dbReference>
<feature type="coiled-coil region" evidence="1">
    <location>
        <begin position="811"/>
        <end position="838"/>
    </location>
</feature>
<proteinExistence type="predicted"/>
<keyword evidence="5" id="KW-1185">Reference proteome</keyword>
<dbReference type="Gene3D" id="3.10.20.90">
    <property type="entry name" value="Phosphatidylinositol 3-kinase Catalytic Subunit, Chain A, domain 1"/>
    <property type="match status" value="1"/>
</dbReference>
<feature type="region of interest" description="Disordered" evidence="2">
    <location>
        <begin position="337"/>
        <end position="384"/>
    </location>
</feature>
<dbReference type="InterPro" id="IPR029071">
    <property type="entry name" value="Ubiquitin-like_domsf"/>
</dbReference>
<gene>
    <name evidence="4" type="ORF">HPP92_023751</name>
</gene>
<reference evidence="4 5" key="1">
    <citation type="journal article" date="2020" name="Nat. Food">
        <title>A phased Vanilla planifolia genome enables genetic improvement of flavour and production.</title>
        <authorList>
            <person name="Hasing T."/>
            <person name="Tang H."/>
            <person name="Brym M."/>
            <person name="Khazi F."/>
            <person name="Huang T."/>
            <person name="Chambers A.H."/>
        </authorList>
    </citation>
    <scope>NUCLEOTIDE SEQUENCE [LARGE SCALE GENOMIC DNA]</scope>
    <source>
        <tissue evidence="4">Leaf</tissue>
    </source>
</reference>
<dbReference type="InterPro" id="IPR036533">
    <property type="entry name" value="BAG_dom_sf"/>
</dbReference>
<feature type="compositionally biased region" description="Pro residues" evidence="2">
    <location>
        <begin position="594"/>
        <end position="603"/>
    </location>
</feature>
<feature type="domain" description="Ubiquitin-like" evidence="3">
    <location>
        <begin position="724"/>
        <end position="792"/>
    </location>
</feature>
<dbReference type="GO" id="GO:0051087">
    <property type="term" value="F:protein-folding chaperone binding"/>
    <property type="evidence" value="ECO:0007669"/>
    <property type="project" value="InterPro"/>
</dbReference>
<dbReference type="Proteomes" id="UP000636800">
    <property type="component" value="Chromosome 12"/>
</dbReference>
<dbReference type="Pfam" id="PF02179">
    <property type="entry name" value="BAG"/>
    <property type="match status" value="1"/>
</dbReference>
<protein>
    <recommendedName>
        <fullName evidence="3">Ubiquitin-like domain-containing protein</fullName>
    </recommendedName>
</protein>
<evidence type="ECO:0000256" key="1">
    <source>
        <dbReference type="SAM" id="Coils"/>
    </source>
</evidence>
<feature type="compositionally biased region" description="Basic and acidic residues" evidence="2">
    <location>
        <begin position="344"/>
        <end position="360"/>
    </location>
</feature>
<feature type="compositionally biased region" description="Polar residues" evidence="2">
    <location>
        <begin position="684"/>
        <end position="696"/>
    </location>
</feature>
<accession>A0A835PVZ0</accession>
<dbReference type="SUPFAM" id="SSF63491">
    <property type="entry name" value="BAG domain"/>
    <property type="match status" value="1"/>
</dbReference>
<dbReference type="PANTHER" id="PTHR31115">
    <property type="entry name" value="OS05G0107300 PROTEIN"/>
    <property type="match status" value="1"/>
</dbReference>
<dbReference type="OrthoDB" id="537706at2759"/>
<comment type="caution">
    <text evidence="4">The sequence shown here is derived from an EMBL/GenBank/DDBJ whole genome shotgun (WGS) entry which is preliminary data.</text>
</comment>
<evidence type="ECO:0000259" key="3">
    <source>
        <dbReference type="PROSITE" id="PS50053"/>
    </source>
</evidence>
<dbReference type="Pfam" id="PF00240">
    <property type="entry name" value="ubiquitin"/>
    <property type="match status" value="1"/>
</dbReference>
<sequence>MDYGEELSYNDLYATQFELDKDLKTKGVSLQRLDDVKNTGRTSESYKIGVNCRLYDEVLWEKSGANGTLETNNRHLSNFHHALKQLIPNQSVSFSTACTDFQYSQMSINDRLILELSEIGLFPEPVPDLTYGEDEDVTEGIHTLEQKLHEKVANRRSLLHKLEKAVMNAREIQQRELEHLAMKRLLQIAYDRYMACLGPNASGNKNVNKFAKQAALFFVKRTLARCKKFEETGISCFNEPVFRDIFLSASSRCCNSQIADVPADDHNTIPTDQIGRRVDMHARTLNASRSVNQPQDHSFGKDYPWTNKVKKKEVSLDDVVAGTSGLSRTPQALEVLFSSGAKGKRSERDRDGKGHNKDAAFKNGTAKIGRPATSNTKVERKNKLKPKLKTTQLSASMNVLHSKTVEMSTTTSFNPKLSELSCRDIRDKENLSLLPGTGTKKSSNDGDAIDLCNLQLPDIGDFGGQGQDIASWLNFEDEGLQDHDDCMGLEIPMDDLSEVNIVCKYLLISVKPAIMPEPICSTHQHAGRLRGQILNEEARTNLKSLPLLNSTVTPQTSSGGSSFSSPLPPILALHSGQLDLFCSHSSMHSGWNPWPQPGAPAPSPHRHHTQTYRARRLPPSPNSHRQPLHGHRLQPPPSPPTPHLRGPVGTGGAGMTTGHRGRVGGRIGRQRGGAGERGGGMRGSNSKPMPSVTGSSEEVDWELRPGGMLVQKREDGNGDDGPMIKVKVSHDSYLHDVTVPVQSTFGELKRILSQETGLKPEEQRLLFRGKEKDDDDCLHMSGVKDLSKLVLLEDPASKERKLELMKKDQRISKAYEAIAEVRTEVDKLIEKVNTLASAVQGRIKFADQEFVVLTELLMRQLLKLDSIEAKEMPKCIGEMRLKLIIDLDMESQVHLDRKSIC</sequence>
<dbReference type="SUPFAM" id="SSF54236">
    <property type="entry name" value="Ubiquitin-like"/>
    <property type="match status" value="1"/>
</dbReference>
<organism evidence="4 5">
    <name type="scientific">Vanilla planifolia</name>
    <name type="common">Vanilla</name>
    <dbReference type="NCBI Taxonomy" id="51239"/>
    <lineage>
        <taxon>Eukaryota</taxon>
        <taxon>Viridiplantae</taxon>
        <taxon>Streptophyta</taxon>
        <taxon>Embryophyta</taxon>
        <taxon>Tracheophyta</taxon>
        <taxon>Spermatophyta</taxon>
        <taxon>Magnoliopsida</taxon>
        <taxon>Liliopsida</taxon>
        <taxon>Asparagales</taxon>
        <taxon>Orchidaceae</taxon>
        <taxon>Vanilloideae</taxon>
        <taxon>Vanilleae</taxon>
        <taxon>Vanilla</taxon>
    </lineage>
</organism>